<keyword evidence="2" id="KW-1185">Reference proteome</keyword>
<organism evidence="1 2">
    <name type="scientific">Beggiatoa leptomitoformis</name>
    <dbReference type="NCBI Taxonomy" id="288004"/>
    <lineage>
        <taxon>Bacteria</taxon>
        <taxon>Pseudomonadati</taxon>
        <taxon>Pseudomonadota</taxon>
        <taxon>Gammaproteobacteria</taxon>
        <taxon>Thiotrichales</taxon>
        <taxon>Thiotrichaceae</taxon>
        <taxon>Beggiatoa</taxon>
    </lineage>
</organism>
<sequence>MRYYSILSKVSILVLSLGYISFHISTIEAKPYSEIAQQHAQECRSNAYEVQKNLLLLDRITLPEAELQATITARTAITEDQLGTSLCYYEVQGRSGKQYNVCMLHDGANWINCSLYEDLALNDAHLSL</sequence>
<name>A0A2N9YI54_9GAMM</name>
<accession>A0A2N9YI54</accession>
<gene>
    <name evidence="1" type="ORF">BLE401_16215</name>
</gene>
<evidence type="ECO:0000313" key="2">
    <source>
        <dbReference type="Proteomes" id="UP000234271"/>
    </source>
</evidence>
<dbReference type="RefSeq" id="WP_062151567.1">
    <property type="nucleotide sequence ID" value="NZ_CP012373.2"/>
</dbReference>
<dbReference type="KEGG" id="blep:AL038_08090"/>
<proteinExistence type="predicted"/>
<evidence type="ECO:0000313" key="1">
    <source>
        <dbReference type="EMBL" id="AUI70089.1"/>
    </source>
</evidence>
<dbReference type="OrthoDB" id="9967203at2"/>
<dbReference type="AlphaFoldDB" id="A0A2N9YI54"/>
<reference evidence="2" key="1">
    <citation type="submission" date="2016-12" db="EMBL/GenBank/DDBJ databases">
        <title>Complete Genome Sequence of Beggiatoa leptomitiformis D-401.</title>
        <authorList>
            <person name="Fomenkov A."/>
            <person name="Vincze T."/>
            <person name="Grabovich M."/>
            <person name="Anton B.P."/>
            <person name="Dubinina G."/>
            <person name="Orlova M."/>
            <person name="Belousova E."/>
            <person name="Roberts R.J."/>
        </authorList>
    </citation>
    <scope>NUCLEOTIDE SEQUENCE [LARGE SCALE GENOMIC DNA]</scope>
    <source>
        <strain evidence="2">D-401</strain>
    </source>
</reference>
<dbReference type="Proteomes" id="UP000234271">
    <property type="component" value="Chromosome"/>
</dbReference>
<dbReference type="EMBL" id="CP018889">
    <property type="protein sequence ID" value="AUI70089.1"/>
    <property type="molecule type" value="Genomic_DNA"/>
</dbReference>
<protein>
    <submittedName>
        <fullName evidence="1">Uncharacterized protein</fullName>
    </submittedName>
</protein>
<dbReference type="STRING" id="288004.AL038_08090"/>